<evidence type="ECO:0000256" key="1">
    <source>
        <dbReference type="SAM" id="MobiDB-lite"/>
    </source>
</evidence>
<reference evidence="2" key="1">
    <citation type="journal article" date="2020" name="Stud. Mycol.">
        <title>101 Dothideomycetes genomes: a test case for predicting lifestyles and emergence of pathogens.</title>
        <authorList>
            <person name="Haridas S."/>
            <person name="Albert R."/>
            <person name="Binder M."/>
            <person name="Bloem J."/>
            <person name="Labutti K."/>
            <person name="Salamov A."/>
            <person name="Andreopoulos B."/>
            <person name="Baker S."/>
            <person name="Barry K."/>
            <person name="Bills G."/>
            <person name="Bluhm B."/>
            <person name="Cannon C."/>
            <person name="Castanera R."/>
            <person name="Culley D."/>
            <person name="Daum C."/>
            <person name="Ezra D."/>
            <person name="Gonzalez J."/>
            <person name="Henrissat B."/>
            <person name="Kuo A."/>
            <person name="Liang C."/>
            <person name="Lipzen A."/>
            <person name="Lutzoni F."/>
            <person name="Magnuson J."/>
            <person name="Mondo S."/>
            <person name="Nolan M."/>
            <person name="Ohm R."/>
            <person name="Pangilinan J."/>
            <person name="Park H.-J."/>
            <person name="Ramirez L."/>
            <person name="Alfaro M."/>
            <person name="Sun H."/>
            <person name="Tritt A."/>
            <person name="Yoshinaga Y."/>
            <person name="Zwiers L.-H."/>
            <person name="Turgeon B."/>
            <person name="Goodwin S."/>
            <person name="Spatafora J."/>
            <person name="Crous P."/>
            <person name="Grigoriev I."/>
        </authorList>
    </citation>
    <scope>NUCLEOTIDE SEQUENCE</scope>
    <source>
        <strain evidence="2">CBS 116435</strain>
    </source>
</reference>
<evidence type="ECO:0000313" key="3">
    <source>
        <dbReference type="Proteomes" id="UP000799441"/>
    </source>
</evidence>
<feature type="compositionally biased region" description="Basic and acidic residues" evidence="1">
    <location>
        <begin position="351"/>
        <end position="361"/>
    </location>
</feature>
<protein>
    <submittedName>
        <fullName evidence="2">Uncharacterized protein</fullName>
    </submittedName>
</protein>
<feature type="compositionally biased region" description="Low complexity" evidence="1">
    <location>
        <begin position="214"/>
        <end position="229"/>
    </location>
</feature>
<organism evidence="2 3">
    <name type="scientific">Polychaeton citri CBS 116435</name>
    <dbReference type="NCBI Taxonomy" id="1314669"/>
    <lineage>
        <taxon>Eukaryota</taxon>
        <taxon>Fungi</taxon>
        <taxon>Dikarya</taxon>
        <taxon>Ascomycota</taxon>
        <taxon>Pezizomycotina</taxon>
        <taxon>Dothideomycetes</taxon>
        <taxon>Dothideomycetidae</taxon>
        <taxon>Capnodiales</taxon>
        <taxon>Capnodiaceae</taxon>
        <taxon>Polychaeton</taxon>
    </lineage>
</organism>
<sequence>MTLNPAALFAQAIRDRQAYQINYTHSTQELMKPFQKQRTFQSAPGIELPETLEHDLTALGFNQEQIATMMSTKEQAVDGLAQRVPQKDDKPNAAGPARATRKRGNDGAAGQYRNLCLHDDENKRNWVLYNPEAAMHATNIPLPPFMARFARYEPGHSHILEFNTVSHSVRMRTPTRAIEGRAVDYTPQGPRFTGPEPAALPSQAKTDAAKPVQKRAAPAKTSRAAAAAGTKRKAADAFTPTSIPPSSGETVNSAAPTNPKHAKTASPPPPIPVAMSMPLITIIAATPESEPAPAGTAISAPAERQEPPQPAGGVNTRPRRQGRPPVRLADEMAAASVVTARRAVRLGKKRKAEEEGKEKGPAAKKPAKAGGRARKVKKEKDGEEEEEE</sequence>
<feature type="compositionally biased region" description="Basic residues" evidence="1">
    <location>
        <begin position="365"/>
        <end position="377"/>
    </location>
</feature>
<dbReference type="Proteomes" id="UP000799441">
    <property type="component" value="Unassembled WGS sequence"/>
</dbReference>
<evidence type="ECO:0000313" key="2">
    <source>
        <dbReference type="EMBL" id="KAF2726262.1"/>
    </source>
</evidence>
<dbReference type="AlphaFoldDB" id="A0A9P4QK67"/>
<gene>
    <name evidence="2" type="ORF">K431DRAFT_308679</name>
</gene>
<keyword evidence="3" id="KW-1185">Reference proteome</keyword>
<dbReference type="EMBL" id="MU003765">
    <property type="protein sequence ID" value="KAF2726262.1"/>
    <property type="molecule type" value="Genomic_DNA"/>
</dbReference>
<comment type="caution">
    <text evidence="2">The sequence shown here is derived from an EMBL/GenBank/DDBJ whole genome shotgun (WGS) entry which is preliminary data.</text>
</comment>
<dbReference type="OrthoDB" id="3643508at2759"/>
<proteinExistence type="predicted"/>
<feature type="compositionally biased region" description="Polar residues" evidence="1">
    <location>
        <begin position="239"/>
        <end position="256"/>
    </location>
</feature>
<feature type="region of interest" description="Disordered" evidence="1">
    <location>
        <begin position="178"/>
        <end position="272"/>
    </location>
</feature>
<feature type="region of interest" description="Disordered" evidence="1">
    <location>
        <begin position="73"/>
        <end position="109"/>
    </location>
</feature>
<name>A0A9P4QK67_9PEZI</name>
<feature type="region of interest" description="Disordered" evidence="1">
    <location>
        <begin position="289"/>
        <end position="388"/>
    </location>
</feature>
<accession>A0A9P4QK67</accession>